<evidence type="ECO:0000313" key="1">
    <source>
        <dbReference type="EMBL" id="MBB6498422.1"/>
    </source>
</evidence>
<dbReference type="EMBL" id="JACHCC010000001">
    <property type="protein sequence ID" value="MBB6498422.1"/>
    <property type="molecule type" value="Genomic_DNA"/>
</dbReference>
<reference evidence="1 2" key="1">
    <citation type="submission" date="2020-08" db="EMBL/GenBank/DDBJ databases">
        <title>Genomic Encyclopedia of Type Strains, Phase IV (KMG-V): Genome sequencing to study the core and pangenomes of soil and plant-associated prokaryotes.</title>
        <authorList>
            <person name="Whitman W."/>
        </authorList>
    </citation>
    <scope>NUCLEOTIDE SEQUENCE [LARGE SCALE GENOMIC DNA]</scope>
    <source>
        <strain evidence="1 2">M2T3</strain>
    </source>
</reference>
<comment type="caution">
    <text evidence="1">The sequence shown here is derived from an EMBL/GenBank/DDBJ whole genome shotgun (WGS) entry which is preliminary data.</text>
</comment>
<evidence type="ECO:0000313" key="2">
    <source>
        <dbReference type="Proteomes" id="UP000521017"/>
    </source>
</evidence>
<dbReference type="Proteomes" id="UP000521017">
    <property type="component" value="Unassembled WGS sequence"/>
</dbReference>
<name>A0A7X0MGK9_9SPHI</name>
<organism evidence="1 2">
    <name type="scientific">Pedobacter cryoconitis</name>
    <dbReference type="NCBI Taxonomy" id="188932"/>
    <lineage>
        <taxon>Bacteria</taxon>
        <taxon>Pseudomonadati</taxon>
        <taxon>Bacteroidota</taxon>
        <taxon>Sphingobacteriia</taxon>
        <taxon>Sphingobacteriales</taxon>
        <taxon>Sphingobacteriaceae</taxon>
        <taxon>Pedobacter</taxon>
    </lineage>
</organism>
<accession>A0A7X0MGK9</accession>
<dbReference type="AlphaFoldDB" id="A0A7X0MGK9"/>
<gene>
    <name evidence="1" type="ORF">HDF25_000546</name>
</gene>
<sequence length="50" mass="5835">MNEEHPSNLLKNKYPGLHKNYKVFSVLFFSKTAYRIFKSGFDGLHTDCNP</sequence>
<protein>
    <submittedName>
        <fullName evidence="1">Uncharacterized protein</fullName>
    </submittedName>
</protein>
<proteinExistence type="predicted"/>